<feature type="domain" description="DUF397" evidence="1">
    <location>
        <begin position="8"/>
        <end position="58"/>
    </location>
</feature>
<keyword evidence="3" id="KW-1185">Reference proteome</keyword>
<reference evidence="2 3" key="1">
    <citation type="submission" date="2018-02" db="EMBL/GenBank/DDBJ databases">
        <title>8 Nocardia nova and 1 Nocardia cyriacigeorgica strain used for evolution to TMP-SMX.</title>
        <authorList>
            <person name="Mehta H."/>
            <person name="Weng J."/>
            <person name="Shamoo Y."/>
        </authorList>
    </citation>
    <scope>NUCLEOTIDE SEQUENCE [LARGE SCALE GENOMIC DNA]</scope>
    <source>
        <strain evidence="2 3">BAA2227</strain>
    </source>
</reference>
<comment type="caution">
    <text evidence="2">The sequence shown here is derived from an EMBL/GenBank/DDBJ whole genome shotgun (WGS) entry which is preliminary data.</text>
</comment>
<accession>A0A2S6A5E5</accession>
<dbReference type="Pfam" id="PF04149">
    <property type="entry name" value="DUF397"/>
    <property type="match status" value="1"/>
</dbReference>
<gene>
    <name evidence="2" type="ORF">C5F51_16150</name>
</gene>
<evidence type="ECO:0000313" key="2">
    <source>
        <dbReference type="EMBL" id="PPJ27580.1"/>
    </source>
</evidence>
<dbReference type="InterPro" id="IPR007278">
    <property type="entry name" value="DUF397"/>
</dbReference>
<dbReference type="EMBL" id="PSZD01000009">
    <property type="protein sequence ID" value="PPJ27580.1"/>
    <property type="molecule type" value="Genomic_DNA"/>
</dbReference>
<dbReference type="RefSeq" id="WP_064908600.1">
    <property type="nucleotide sequence ID" value="NZ_PSYZ01000002.1"/>
</dbReference>
<proteinExistence type="predicted"/>
<evidence type="ECO:0000259" key="1">
    <source>
        <dbReference type="Pfam" id="PF04149"/>
    </source>
</evidence>
<dbReference type="AlphaFoldDB" id="A0A2S6A5E5"/>
<sequence>MTVDLSGAKWFKSSRSTATRECVEVAFLDGSMVGIRDSKNPNGPALVFTADEWDAFTGTMLNGGFSQPQA</sequence>
<dbReference type="Proteomes" id="UP000238356">
    <property type="component" value="Unassembled WGS sequence"/>
</dbReference>
<protein>
    <submittedName>
        <fullName evidence="2">DUF397 domain-containing protein</fullName>
    </submittedName>
</protein>
<organism evidence="2 3">
    <name type="scientific">Nocardia nova</name>
    <dbReference type="NCBI Taxonomy" id="37330"/>
    <lineage>
        <taxon>Bacteria</taxon>
        <taxon>Bacillati</taxon>
        <taxon>Actinomycetota</taxon>
        <taxon>Actinomycetes</taxon>
        <taxon>Mycobacteriales</taxon>
        <taxon>Nocardiaceae</taxon>
        <taxon>Nocardia</taxon>
    </lineage>
</organism>
<name>A0A2S6A5E5_9NOCA</name>
<evidence type="ECO:0000313" key="3">
    <source>
        <dbReference type="Proteomes" id="UP000238356"/>
    </source>
</evidence>